<evidence type="ECO:0000313" key="4">
    <source>
        <dbReference type="Proteomes" id="UP000422108"/>
    </source>
</evidence>
<dbReference type="AlphaFoldDB" id="A0A5K8AA05"/>
<reference evidence="3 4" key="1">
    <citation type="submission" date="2019-11" db="EMBL/GenBank/DDBJ databases">
        <title>Comparative genomics of hydrocarbon-degrading Desulfosarcina strains.</title>
        <authorList>
            <person name="Watanabe M."/>
            <person name="Kojima H."/>
            <person name="Fukui M."/>
        </authorList>
    </citation>
    <scope>NUCLEOTIDE SEQUENCE [LARGE SCALE GENOMIC DNA]</scope>
    <source>
        <strain evidence="4">oXyS1</strain>
    </source>
</reference>
<comment type="similarity">
    <text evidence="1">Belongs to the histone deacetylase family.</text>
</comment>
<name>A0A5K8AA05_9BACT</name>
<dbReference type="InterPro" id="IPR037138">
    <property type="entry name" value="His_deacetylse_dom_sf"/>
</dbReference>
<accession>A0A5K8AA05</accession>
<dbReference type="Pfam" id="PF00850">
    <property type="entry name" value="Hist_deacetyl"/>
    <property type="match status" value="1"/>
</dbReference>
<evidence type="ECO:0000259" key="2">
    <source>
        <dbReference type="Pfam" id="PF00850"/>
    </source>
</evidence>
<dbReference type="GO" id="GO:0040029">
    <property type="term" value="P:epigenetic regulation of gene expression"/>
    <property type="evidence" value="ECO:0007669"/>
    <property type="project" value="TreeGrafter"/>
</dbReference>
<dbReference type="Proteomes" id="UP000422108">
    <property type="component" value="Chromosome"/>
</dbReference>
<protein>
    <submittedName>
        <fullName evidence="3">Histone deacetylase</fullName>
    </submittedName>
</protein>
<dbReference type="InterPro" id="IPR023801">
    <property type="entry name" value="His_deacetylse_dom"/>
</dbReference>
<dbReference type="EMBL" id="AP021879">
    <property type="protein sequence ID" value="BBO89288.1"/>
    <property type="molecule type" value="Genomic_DNA"/>
</dbReference>
<evidence type="ECO:0000256" key="1">
    <source>
        <dbReference type="ARBA" id="ARBA00005947"/>
    </source>
</evidence>
<evidence type="ECO:0000313" key="3">
    <source>
        <dbReference type="EMBL" id="BBO89288.1"/>
    </source>
</evidence>
<sequence length="348" mass="38956">MTMAIKTGIVRDDRFLAHNTGQIHPEHPTRLKSVYKMLDAEFAHGLIRIEPQLAPLEYLEYVHTPMYIEKVLKTANHQFTSLAPDTPASENTWHAASLAVGGCISGLDALVNKTCKVCFSLVRPPGHHALADRAAGFCVFNNLGITARYAAQRHHINRILIIDWDIHHGNGLQEMFYDSSAVLYFSTHDTRLYPYSGDWAETGTGNGQGYTVNVPIPRNLTDADFFHLYRILLADMIAHYRPELIFVAAGFDAHRLDPIGRSALTEYAFSGLMHLILDLKKASGDPPVLMALEGGYHPKALTECVRAVLTVLTTKQNQSVHIPETSQRVDTIVKKTRTIHAPYRIWTH</sequence>
<dbReference type="GO" id="GO:0004407">
    <property type="term" value="F:histone deacetylase activity"/>
    <property type="evidence" value="ECO:0007669"/>
    <property type="project" value="TreeGrafter"/>
</dbReference>
<gene>
    <name evidence="3" type="primary">acuC2_1</name>
    <name evidence="3" type="ORF">DSCOOX_24680</name>
</gene>
<keyword evidence="4" id="KW-1185">Reference proteome</keyword>
<dbReference type="Gene3D" id="3.40.800.20">
    <property type="entry name" value="Histone deacetylase domain"/>
    <property type="match status" value="1"/>
</dbReference>
<dbReference type="PRINTS" id="PR01270">
    <property type="entry name" value="HDASUPER"/>
</dbReference>
<dbReference type="InterPro" id="IPR023696">
    <property type="entry name" value="Ureohydrolase_dom_sf"/>
</dbReference>
<feature type="domain" description="Histone deacetylase" evidence="2">
    <location>
        <begin position="24"/>
        <end position="311"/>
    </location>
</feature>
<dbReference type="InterPro" id="IPR000286">
    <property type="entry name" value="HDACs"/>
</dbReference>
<dbReference type="SUPFAM" id="SSF52768">
    <property type="entry name" value="Arginase/deacetylase"/>
    <property type="match status" value="1"/>
</dbReference>
<dbReference type="CDD" id="cd09992">
    <property type="entry name" value="HDAC_classII"/>
    <property type="match status" value="1"/>
</dbReference>
<organism evidence="3 4">
    <name type="scientific">Desulfosarcina ovata subsp. ovata</name>
    <dbReference type="NCBI Taxonomy" id="2752305"/>
    <lineage>
        <taxon>Bacteria</taxon>
        <taxon>Pseudomonadati</taxon>
        <taxon>Thermodesulfobacteriota</taxon>
        <taxon>Desulfobacteria</taxon>
        <taxon>Desulfobacterales</taxon>
        <taxon>Desulfosarcinaceae</taxon>
        <taxon>Desulfosarcina</taxon>
    </lineage>
</organism>
<proteinExistence type="inferred from homology"/>
<dbReference type="PANTHER" id="PTHR10625">
    <property type="entry name" value="HISTONE DEACETYLASE HDAC1-RELATED"/>
    <property type="match status" value="1"/>
</dbReference>